<feature type="domain" description="Response regulatory" evidence="11">
    <location>
        <begin position="1444"/>
        <end position="1562"/>
    </location>
</feature>
<feature type="domain" description="PAC" evidence="13">
    <location>
        <begin position="348"/>
        <end position="400"/>
    </location>
</feature>
<dbReference type="InterPro" id="IPR005467">
    <property type="entry name" value="His_kinase_dom"/>
</dbReference>
<dbReference type="SMART" id="SM00387">
    <property type="entry name" value="HATPase_c"/>
    <property type="match status" value="1"/>
</dbReference>
<dbReference type="NCBIfam" id="TIGR00229">
    <property type="entry name" value="sensory_box"/>
    <property type="match status" value="3"/>
</dbReference>
<reference evidence="14 15" key="1">
    <citation type="submission" date="2020-08" db="EMBL/GenBank/DDBJ databases">
        <title>Genomic Encyclopedia of Type Strains, Phase IV (KMG-IV): sequencing the most valuable type-strain genomes for metagenomic binning, comparative biology and taxonomic classification.</title>
        <authorList>
            <person name="Goeker M."/>
        </authorList>
    </citation>
    <scope>NUCLEOTIDE SEQUENCE [LARGE SCALE GENOMIC DNA]</scope>
    <source>
        <strain evidence="14 15">DSM 23958</strain>
    </source>
</reference>
<dbReference type="SMART" id="SM00086">
    <property type="entry name" value="PAC"/>
    <property type="match status" value="5"/>
</dbReference>
<evidence type="ECO:0000256" key="1">
    <source>
        <dbReference type="ARBA" id="ARBA00000085"/>
    </source>
</evidence>
<evidence type="ECO:0000256" key="6">
    <source>
        <dbReference type="ARBA" id="ARBA00023026"/>
    </source>
</evidence>
<dbReference type="SUPFAM" id="SSF55874">
    <property type="entry name" value="ATPase domain of HSP90 chaperone/DNA topoisomerase II/histidine kinase"/>
    <property type="match status" value="1"/>
</dbReference>
<dbReference type="Pfam" id="PF13426">
    <property type="entry name" value="PAS_9"/>
    <property type="match status" value="1"/>
</dbReference>
<dbReference type="CDD" id="cd16922">
    <property type="entry name" value="HATPase_EvgS-ArcB-TorS-like"/>
    <property type="match status" value="1"/>
</dbReference>
<dbReference type="Pfam" id="PF00989">
    <property type="entry name" value="PAS"/>
    <property type="match status" value="1"/>
</dbReference>
<dbReference type="Pfam" id="PF00512">
    <property type="entry name" value="HisKA"/>
    <property type="match status" value="1"/>
</dbReference>
<dbReference type="PANTHER" id="PTHR45339">
    <property type="entry name" value="HYBRID SIGNAL TRANSDUCTION HISTIDINE KINASE J"/>
    <property type="match status" value="1"/>
</dbReference>
<dbReference type="Gene3D" id="3.30.565.10">
    <property type="entry name" value="Histidine kinase-like ATPase, C-terminal domain"/>
    <property type="match status" value="1"/>
</dbReference>
<feature type="domain" description="PAS" evidence="12">
    <location>
        <begin position="915"/>
        <end position="985"/>
    </location>
</feature>
<keyword evidence="5" id="KW-0902">Two-component regulatory system</keyword>
<feature type="domain" description="PAS" evidence="12">
    <location>
        <begin position="685"/>
        <end position="731"/>
    </location>
</feature>
<dbReference type="PANTHER" id="PTHR45339:SF5">
    <property type="entry name" value="HISTIDINE KINASE"/>
    <property type="match status" value="1"/>
</dbReference>
<protein>
    <recommendedName>
        <fullName evidence="8">Virulence sensor protein BvgS</fullName>
        <ecNumber evidence="2">2.7.13.3</ecNumber>
    </recommendedName>
</protein>
<keyword evidence="4" id="KW-0732">Signal</keyword>
<dbReference type="SUPFAM" id="SSF47226">
    <property type="entry name" value="Histidine-containing phosphotransfer domain, HPT domain"/>
    <property type="match status" value="1"/>
</dbReference>
<dbReference type="InterPro" id="IPR000700">
    <property type="entry name" value="PAS-assoc_C"/>
</dbReference>
<dbReference type="PROSITE" id="PS50113">
    <property type="entry name" value="PAC"/>
    <property type="match status" value="4"/>
</dbReference>
<feature type="domain" description="PAC" evidence="13">
    <location>
        <begin position="734"/>
        <end position="785"/>
    </location>
</feature>
<evidence type="ECO:0000313" key="14">
    <source>
        <dbReference type="EMBL" id="MBB5204241.1"/>
    </source>
</evidence>
<organism evidence="14 15">
    <name type="scientific">Inhella inkyongensis</name>
    <dbReference type="NCBI Taxonomy" id="392593"/>
    <lineage>
        <taxon>Bacteria</taxon>
        <taxon>Pseudomonadati</taxon>
        <taxon>Pseudomonadota</taxon>
        <taxon>Betaproteobacteria</taxon>
        <taxon>Burkholderiales</taxon>
        <taxon>Sphaerotilaceae</taxon>
        <taxon>Inhella</taxon>
    </lineage>
</organism>
<dbReference type="InterPro" id="IPR036890">
    <property type="entry name" value="HATPase_C_sf"/>
</dbReference>
<dbReference type="SMART" id="SM00091">
    <property type="entry name" value="PAS"/>
    <property type="match status" value="5"/>
</dbReference>
<comment type="catalytic activity">
    <reaction evidence="1">
        <text>ATP + protein L-histidine = ADP + protein N-phospho-L-histidine.</text>
        <dbReference type="EC" id="2.7.13.3"/>
    </reaction>
</comment>
<evidence type="ECO:0000313" key="15">
    <source>
        <dbReference type="Proteomes" id="UP000554837"/>
    </source>
</evidence>
<dbReference type="GO" id="GO:0005524">
    <property type="term" value="F:ATP binding"/>
    <property type="evidence" value="ECO:0007669"/>
    <property type="project" value="UniProtKB-KW"/>
</dbReference>
<dbReference type="CDD" id="cd00082">
    <property type="entry name" value="HisKA"/>
    <property type="match status" value="1"/>
</dbReference>
<feature type="domain" description="Response regulatory" evidence="11">
    <location>
        <begin position="1301"/>
        <end position="1422"/>
    </location>
</feature>
<dbReference type="GO" id="GO:0005886">
    <property type="term" value="C:plasma membrane"/>
    <property type="evidence" value="ECO:0007669"/>
    <property type="project" value="UniProtKB-SubCell"/>
</dbReference>
<feature type="domain" description="PAS" evidence="12">
    <location>
        <begin position="418"/>
        <end position="447"/>
    </location>
</feature>
<dbReference type="InterPro" id="IPR035965">
    <property type="entry name" value="PAS-like_dom_sf"/>
</dbReference>
<dbReference type="InterPro" id="IPR003594">
    <property type="entry name" value="HATPase_dom"/>
</dbReference>
<dbReference type="Pfam" id="PF08447">
    <property type="entry name" value="PAS_3"/>
    <property type="match status" value="2"/>
</dbReference>
<dbReference type="InterPro" id="IPR001789">
    <property type="entry name" value="Sig_transdc_resp-reg_receiver"/>
</dbReference>
<dbReference type="InterPro" id="IPR011006">
    <property type="entry name" value="CheY-like_superfamily"/>
</dbReference>
<evidence type="ECO:0000256" key="4">
    <source>
        <dbReference type="ARBA" id="ARBA00022729"/>
    </source>
</evidence>
<evidence type="ECO:0000256" key="9">
    <source>
        <dbReference type="PROSITE-ProRule" id="PRU00169"/>
    </source>
</evidence>
<keyword evidence="6" id="KW-0843">Virulence</keyword>
<dbReference type="InterPro" id="IPR004358">
    <property type="entry name" value="Sig_transdc_His_kin-like_C"/>
</dbReference>
<dbReference type="Gene3D" id="1.10.287.130">
    <property type="match status" value="1"/>
</dbReference>
<dbReference type="SUPFAM" id="SSF55785">
    <property type="entry name" value="PYP-like sensor domain (PAS domain)"/>
    <property type="match status" value="6"/>
</dbReference>
<evidence type="ECO:0000256" key="3">
    <source>
        <dbReference type="ARBA" id="ARBA00022553"/>
    </source>
</evidence>
<dbReference type="Gene3D" id="1.20.120.160">
    <property type="entry name" value="HPT domain"/>
    <property type="match status" value="1"/>
</dbReference>
<sequence length="1777" mass="194303">MDPSHKPLRRISSAVQGLLALLVAWLLLALLMLGLHAWEQPQRLQAQRAAAEALEQELGHRWGLAQQTLQTAVLLVQVQPHRASAQLAAFQAERQRARLLHGLLALEWIPKQAPDIGQDGHLSERQALARSAEDSQGTSAQMLLAVGPARREIWAAQRLMTADGIEGWVMLRLDVQAWLHGLNAQTQQAGDAALFFGSAKGLPLWGAALTGGTERAMRVGGREWLLVQAPPALWPPSPRQQGVLAGGLLLSLVLAVAVARLQAGRRQALDQAARDAVDLQRLAHVVELTEQIVLRTDAFGHLLWANGAAGRQLGQAAEPGTELADVLGLAPGPQREALNEALALGQAFRSEMACTDAKGRTLWLDLELEPVRDAQGNWQGAVLLGLDCNARRQAQQGMADALRDHQDLLRTLNQHAIVSVTDPQGLVIEVNDAFCQLSGYSRGELLGSPHRMVNSGHHSRSFWAEFWRTISSGQHWRGAVCNRAKDGRLYWVDTIVAPFMGPDGAIDRFVAIRFDITAAKTVQAELQRERERLTAIVEGTQAGTWEWNFQSGELRVNPRLAGFLGESLEALHRAGVSLWRERVHPEDRERLQKAMHAHFSGASPACEVELRLRHAQGHWVWLMLRGTVVARTPNGEPLWLAGILLNIHERHRADELMRVRQLMLDRTERLAQVGGFELNLSENRITWSDQVFRIHGLSPGEQPSLVQALRYVHEDDVDALKQAMSRAVQDAQGWDLELRLRNALGQDLWVRSVGEAEFDDSGPLRIVGAYQDISVRRSLEKEAQRQRELMQSVLENLPCGLLVFDQDFRLRAANHELMRLLDLPATLMVPGQTHFDDLLRFNAERGEYGSGSSSLEAVASLRSMAEAATTHHFERTRPNGLTLDIRGAPLPGGGLITTYIDVSERKRAEEAMRTQEHFVRLVADSVPGRIAYWTRELRCVFVNRGYADWVGRTREQMLGAQLDEVFAPERVAANRARIDLVLTGEPQQFERRMNLDGHFEDTLVHYVPDVRDGEVQGFVVMAMDIGELKAEQARAEQLAHDLGIERDRANAASVAKSQFLANMSHEIRTPMNAILGMLKLLKRTPLEPRQADYADKTEGAARSLLGLLNDILDFSKVEAGKMVLDPQPFETEGLLRNLAVILASNVGIKPIELVLYVDPRVPPHLVGDSLRLQQVLINLGGNAVKFTESGEVVISLRRLGGSNDPGGPVRLEFSVRDTGIGIAPDKQATVFTGFSQAEASTTRRFGGTGLGLAISQRLVQLMGGEIALSSQPGRGSRFSFVLELPVADQGESPVRQSASLRLLVLDDNAVVRAAVEAMAEGLGWQALLAAQAEEALALWDQEEQEGRCVDVVLLDANVDGGELAEQLQARARRAGRRLPLLQMGSSAERERHLQAEGTQSLQGFLVKPITTGMLADAVALVRGETPHAGAPALSQRGPGLEGIRLLVVEDNPNNQQVAFELLTAEGASVVVADHGGQALDRLRAQPQGFDLVLMDMQMPVMDGLAATRAIRGELGLRDLPIVAMTANAMAADREACLDAGMNEHVGKPFEMEPLMALIRRLVGAAAEEPVAAKVLPTLQVESERQAQALRQGIDLQTAMDRFMGKTELYLRMCRSFAKSAERLPEQLLALARAAEPTQHEESQQALHSFKGLAATLAADELAGWGREGEQRAKAGQTLAPEWIAELGERIERGCAALLDHAQALAGTPLAAATAGPAGLPQPLQPLAQALKAQDLNALGVAAELREPLQAHLGDRLDAFDQALAALDFAAALRLLEG</sequence>
<comment type="function">
    <text evidence="7">Member of the two-component regulatory system BvgS/BvgA. Phosphorylates BvgA via a four-step phosphorelay in response to environmental signals.</text>
</comment>
<dbReference type="SUPFAM" id="SSF47384">
    <property type="entry name" value="Homodimeric domain of signal transducing histidine kinase"/>
    <property type="match status" value="1"/>
</dbReference>
<dbReference type="GO" id="GO:0000155">
    <property type="term" value="F:phosphorelay sensor kinase activity"/>
    <property type="evidence" value="ECO:0007669"/>
    <property type="project" value="InterPro"/>
</dbReference>
<dbReference type="PROSITE" id="PS50109">
    <property type="entry name" value="HIS_KIN"/>
    <property type="match status" value="1"/>
</dbReference>
<comment type="caution">
    <text evidence="14">The sequence shown here is derived from an EMBL/GenBank/DDBJ whole genome shotgun (WGS) entry which is preliminary data.</text>
</comment>
<dbReference type="PROSITE" id="PS50112">
    <property type="entry name" value="PAS"/>
    <property type="match status" value="4"/>
</dbReference>
<dbReference type="InterPro" id="IPR000014">
    <property type="entry name" value="PAS"/>
</dbReference>
<feature type="modified residue" description="4-aspartylphosphate" evidence="9">
    <location>
        <position position="1495"/>
    </location>
</feature>
<dbReference type="InterPro" id="IPR036641">
    <property type="entry name" value="HPT_dom_sf"/>
</dbReference>
<dbReference type="InterPro" id="IPR013767">
    <property type="entry name" value="PAS_fold"/>
</dbReference>
<proteinExistence type="predicted"/>
<dbReference type="InterPro" id="IPR036097">
    <property type="entry name" value="HisK_dim/P_sf"/>
</dbReference>
<gene>
    <name evidence="14" type="ORF">HNQ51_001555</name>
</gene>
<dbReference type="Gene3D" id="3.30.450.20">
    <property type="entry name" value="PAS domain"/>
    <property type="match status" value="6"/>
</dbReference>
<dbReference type="Proteomes" id="UP000554837">
    <property type="component" value="Unassembled WGS sequence"/>
</dbReference>
<dbReference type="PRINTS" id="PR00344">
    <property type="entry name" value="BCTRLSENSOR"/>
</dbReference>
<evidence type="ECO:0000259" key="10">
    <source>
        <dbReference type="PROSITE" id="PS50109"/>
    </source>
</evidence>
<dbReference type="EC" id="2.7.13.3" evidence="2"/>
<feature type="domain" description="Histidine kinase" evidence="10">
    <location>
        <begin position="1062"/>
        <end position="1286"/>
    </location>
</feature>
<dbReference type="InterPro" id="IPR001610">
    <property type="entry name" value="PAC"/>
</dbReference>
<dbReference type="SMART" id="SM00388">
    <property type="entry name" value="HisKA"/>
    <property type="match status" value="1"/>
</dbReference>
<dbReference type="RefSeq" id="WP_138856060.1">
    <property type="nucleotide sequence ID" value="NZ_CP040709.1"/>
</dbReference>
<dbReference type="Pfam" id="PF02518">
    <property type="entry name" value="HATPase_c"/>
    <property type="match status" value="1"/>
</dbReference>
<evidence type="ECO:0000256" key="8">
    <source>
        <dbReference type="ARBA" id="ARBA00070152"/>
    </source>
</evidence>
<evidence type="ECO:0000259" key="11">
    <source>
        <dbReference type="PROSITE" id="PS50110"/>
    </source>
</evidence>
<name>A0A840S6M4_9BURK</name>
<feature type="domain" description="PAS" evidence="12">
    <location>
        <begin position="529"/>
        <end position="602"/>
    </location>
</feature>
<dbReference type="InterPro" id="IPR013656">
    <property type="entry name" value="PAS_4"/>
</dbReference>
<dbReference type="EMBL" id="JACHHO010000002">
    <property type="protein sequence ID" value="MBB5204241.1"/>
    <property type="molecule type" value="Genomic_DNA"/>
</dbReference>
<dbReference type="FunFam" id="3.30.565.10:FF:000010">
    <property type="entry name" value="Sensor histidine kinase RcsC"/>
    <property type="match status" value="1"/>
</dbReference>
<feature type="modified residue" description="4-aspartylphosphate" evidence="9">
    <location>
        <position position="1355"/>
    </location>
</feature>
<dbReference type="Pfam" id="PF12860">
    <property type="entry name" value="PAS_7"/>
    <property type="match status" value="1"/>
</dbReference>
<evidence type="ECO:0000256" key="5">
    <source>
        <dbReference type="ARBA" id="ARBA00023012"/>
    </source>
</evidence>
<dbReference type="PROSITE" id="PS50110">
    <property type="entry name" value="RESPONSE_REGULATORY"/>
    <property type="match status" value="2"/>
</dbReference>
<dbReference type="CDD" id="cd17546">
    <property type="entry name" value="REC_hyHK_CKI1_RcsC-like"/>
    <property type="match status" value="1"/>
</dbReference>
<dbReference type="CDD" id="cd00130">
    <property type="entry name" value="PAS"/>
    <property type="match status" value="5"/>
</dbReference>
<dbReference type="Gene3D" id="3.40.50.2300">
    <property type="match status" value="2"/>
</dbReference>
<keyword evidence="15" id="KW-1185">Reference proteome</keyword>
<dbReference type="Pfam" id="PF08448">
    <property type="entry name" value="PAS_4"/>
    <property type="match status" value="1"/>
</dbReference>
<keyword evidence="3 9" id="KW-0597">Phosphoprotein</keyword>
<dbReference type="InterPro" id="IPR003661">
    <property type="entry name" value="HisK_dim/P_dom"/>
</dbReference>
<evidence type="ECO:0000259" key="12">
    <source>
        <dbReference type="PROSITE" id="PS50112"/>
    </source>
</evidence>
<dbReference type="InterPro" id="IPR013655">
    <property type="entry name" value="PAS_fold_3"/>
</dbReference>
<feature type="domain" description="PAC" evidence="13">
    <location>
        <begin position="474"/>
        <end position="528"/>
    </location>
</feature>
<evidence type="ECO:0000256" key="2">
    <source>
        <dbReference type="ARBA" id="ARBA00012438"/>
    </source>
</evidence>
<dbReference type="SUPFAM" id="SSF52172">
    <property type="entry name" value="CheY-like"/>
    <property type="match status" value="2"/>
</dbReference>
<dbReference type="OrthoDB" id="5519028at2"/>
<accession>A0A840S6M4</accession>
<dbReference type="GO" id="GO:0006355">
    <property type="term" value="P:regulation of DNA-templated transcription"/>
    <property type="evidence" value="ECO:0007669"/>
    <property type="project" value="InterPro"/>
</dbReference>
<evidence type="ECO:0000259" key="13">
    <source>
        <dbReference type="PROSITE" id="PS50113"/>
    </source>
</evidence>
<dbReference type="Pfam" id="PF00072">
    <property type="entry name" value="Response_reg"/>
    <property type="match status" value="1"/>
</dbReference>
<dbReference type="SMART" id="SM00448">
    <property type="entry name" value="REC"/>
    <property type="match status" value="2"/>
</dbReference>
<evidence type="ECO:0000256" key="7">
    <source>
        <dbReference type="ARBA" id="ARBA00058004"/>
    </source>
</evidence>
<feature type="domain" description="PAC" evidence="13">
    <location>
        <begin position="606"/>
        <end position="659"/>
    </location>
</feature>